<dbReference type="AlphaFoldDB" id="A0A3E2BP74"/>
<gene>
    <name evidence="2" type="ORF">OP8BY_1679</name>
</gene>
<accession>A0A3E2BP74</accession>
<sequence length="82" mass="9610">MKNVLPLPRKEPEEEKQAEQKAKIIKFPEIQVTETAEPGSSKRPRVKITTHYLYYRDKKIPISRFEKAGYGKLLRLLVKEIS</sequence>
<feature type="region of interest" description="Disordered" evidence="1">
    <location>
        <begin position="1"/>
        <end position="20"/>
    </location>
</feature>
<evidence type="ECO:0000313" key="2">
    <source>
        <dbReference type="EMBL" id="RFT16501.1"/>
    </source>
</evidence>
<reference evidence="2 3" key="1">
    <citation type="submission" date="2018-08" db="EMBL/GenBank/DDBJ databases">
        <title>Genome analysis of the thermophilic bacterium of the candidate phylum Aminicenantes from deep subsurface aquifer revealed its physiology and ecological role.</title>
        <authorList>
            <person name="Kadnikov V.V."/>
            <person name="Mardanov A.V."/>
            <person name="Beletsky A.V."/>
            <person name="Karnachuk O.V."/>
            <person name="Ravin N.V."/>
        </authorList>
    </citation>
    <scope>NUCLEOTIDE SEQUENCE [LARGE SCALE GENOMIC DNA]</scope>
    <source>
        <strain evidence="2">BY38</strain>
    </source>
</reference>
<feature type="compositionally biased region" description="Basic and acidic residues" evidence="1">
    <location>
        <begin position="8"/>
        <end position="20"/>
    </location>
</feature>
<organism evidence="2 3">
    <name type="scientific">Candidatus Saccharicenans subterraneus</name>
    <dbReference type="NCBI Taxonomy" id="2508984"/>
    <lineage>
        <taxon>Bacteria</taxon>
        <taxon>Candidatus Aminicenantota</taxon>
        <taxon>Candidatus Aminicenantia</taxon>
        <taxon>Candidatus Aminicenantales</taxon>
        <taxon>Candidatus Saccharicenantaceae</taxon>
        <taxon>Candidatus Saccharicenans</taxon>
    </lineage>
</organism>
<dbReference type="Proteomes" id="UP000257323">
    <property type="component" value="Unassembled WGS sequence"/>
</dbReference>
<dbReference type="EMBL" id="QUAH01000003">
    <property type="protein sequence ID" value="RFT16501.1"/>
    <property type="molecule type" value="Genomic_DNA"/>
</dbReference>
<evidence type="ECO:0000256" key="1">
    <source>
        <dbReference type="SAM" id="MobiDB-lite"/>
    </source>
</evidence>
<comment type="caution">
    <text evidence="2">The sequence shown here is derived from an EMBL/GenBank/DDBJ whole genome shotgun (WGS) entry which is preliminary data.</text>
</comment>
<evidence type="ECO:0000313" key="3">
    <source>
        <dbReference type="Proteomes" id="UP000257323"/>
    </source>
</evidence>
<protein>
    <submittedName>
        <fullName evidence="2">Uncharacterized protein</fullName>
    </submittedName>
</protein>
<proteinExistence type="predicted"/>
<name>A0A3E2BP74_9BACT</name>